<gene>
    <name evidence="3" type="ORF">C2E21_8332</name>
</gene>
<organism evidence="3 4">
    <name type="scientific">Chlorella sorokiniana</name>
    <name type="common">Freshwater green alga</name>
    <dbReference type="NCBI Taxonomy" id="3076"/>
    <lineage>
        <taxon>Eukaryota</taxon>
        <taxon>Viridiplantae</taxon>
        <taxon>Chlorophyta</taxon>
        <taxon>core chlorophytes</taxon>
        <taxon>Trebouxiophyceae</taxon>
        <taxon>Chlorellales</taxon>
        <taxon>Chlorellaceae</taxon>
        <taxon>Chlorella clade</taxon>
        <taxon>Chlorella</taxon>
    </lineage>
</organism>
<evidence type="ECO:0000256" key="1">
    <source>
        <dbReference type="SAM" id="Coils"/>
    </source>
</evidence>
<keyword evidence="4" id="KW-1185">Reference proteome</keyword>
<name>A0A2P6TEU5_CHLSO</name>
<protein>
    <submittedName>
        <fullName evidence="3">Bone morphogenetic receptor type-1B-like</fullName>
    </submittedName>
</protein>
<evidence type="ECO:0000313" key="4">
    <source>
        <dbReference type="Proteomes" id="UP000239899"/>
    </source>
</evidence>
<keyword evidence="2" id="KW-0812">Transmembrane</keyword>
<keyword evidence="2" id="KW-1133">Transmembrane helix</keyword>
<evidence type="ECO:0000313" key="3">
    <source>
        <dbReference type="EMBL" id="PRW32483.1"/>
    </source>
</evidence>
<dbReference type="AlphaFoldDB" id="A0A2P6TEU5"/>
<sequence length="174" mass="18955">MGAGLAARRLARALLQDAWPNAPGSVLCAIQSNSYGCGFDKHAALAAIDADTPKRRGSKDSNGVSTHILVIVLVICTVLTVLCVACTLWVLHRRHRRIEAQRRRAERRRQREKEEAAGNELRQVVIPVIVLGPCGEQLQVAFDDGYLEQRVTCPASRSVLSVADVAALYRQGGC</sequence>
<feature type="coiled-coil region" evidence="1">
    <location>
        <begin position="95"/>
        <end position="122"/>
    </location>
</feature>
<proteinExistence type="predicted"/>
<dbReference type="EMBL" id="LHPG02000019">
    <property type="protein sequence ID" value="PRW32483.1"/>
    <property type="molecule type" value="Genomic_DNA"/>
</dbReference>
<keyword evidence="1" id="KW-0175">Coiled coil</keyword>
<keyword evidence="2" id="KW-0472">Membrane</keyword>
<comment type="caution">
    <text evidence="3">The sequence shown here is derived from an EMBL/GenBank/DDBJ whole genome shotgun (WGS) entry which is preliminary data.</text>
</comment>
<feature type="transmembrane region" description="Helical" evidence="2">
    <location>
        <begin position="68"/>
        <end position="91"/>
    </location>
</feature>
<accession>A0A2P6TEU5</accession>
<dbReference type="Proteomes" id="UP000239899">
    <property type="component" value="Unassembled WGS sequence"/>
</dbReference>
<evidence type="ECO:0000256" key="2">
    <source>
        <dbReference type="SAM" id="Phobius"/>
    </source>
</evidence>
<reference evidence="3 4" key="1">
    <citation type="journal article" date="2018" name="Plant J.">
        <title>Genome sequences of Chlorella sorokiniana UTEX 1602 and Micractinium conductrix SAG 241.80: implications to maltose excretion by a green alga.</title>
        <authorList>
            <person name="Arriola M.B."/>
            <person name="Velmurugan N."/>
            <person name="Zhang Y."/>
            <person name="Plunkett M.H."/>
            <person name="Hondzo H."/>
            <person name="Barney B.M."/>
        </authorList>
    </citation>
    <scope>NUCLEOTIDE SEQUENCE [LARGE SCALE GENOMIC DNA]</scope>
    <source>
        <strain evidence="4">UTEX 1602</strain>
    </source>
</reference>